<dbReference type="Proteomes" id="UP000830375">
    <property type="component" value="Unassembled WGS sequence"/>
</dbReference>
<name>A0ABQ8MMM7_LABRO</name>
<reference evidence="2 3" key="1">
    <citation type="submission" date="2022-01" db="EMBL/GenBank/DDBJ databases">
        <title>A high-quality chromosome-level genome assembly of rohu carp, Labeo rohita.</title>
        <authorList>
            <person name="Arick M.A. II"/>
            <person name="Hsu C.-Y."/>
            <person name="Magbanua Z."/>
            <person name="Pechanova O."/>
            <person name="Grover C."/>
            <person name="Miller E."/>
            <person name="Thrash A."/>
            <person name="Ezzel L."/>
            <person name="Alam S."/>
            <person name="Benzie J."/>
            <person name="Hamilton M."/>
            <person name="Karsi A."/>
            <person name="Lawrence M.L."/>
            <person name="Peterson D.G."/>
        </authorList>
    </citation>
    <scope>NUCLEOTIDE SEQUENCE [LARGE SCALE GENOMIC DNA]</scope>
    <source>
        <strain evidence="3">BAU-BD-2019</strain>
        <tissue evidence="2">Blood</tissue>
    </source>
</reference>
<dbReference type="PANTHER" id="PTHR45784:SF3">
    <property type="entry name" value="C-TYPE LECTIN DOMAIN FAMILY 4 MEMBER K-LIKE-RELATED"/>
    <property type="match status" value="1"/>
</dbReference>
<protein>
    <recommendedName>
        <fullName evidence="1">C-type lectin domain-containing protein</fullName>
    </recommendedName>
</protein>
<evidence type="ECO:0000313" key="2">
    <source>
        <dbReference type="EMBL" id="KAI2663118.1"/>
    </source>
</evidence>
<dbReference type="PROSITE" id="PS50041">
    <property type="entry name" value="C_TYPE_LECTIN_2"/>
    <property type="match status" value="2"/>
</dbReference>
<feature type="domain" description="C-type lectin" evidence="1">
    <location>
        <begin position="162"/>
        <end position="281"/>
    </location>
</feature>
<gene>
    <name evidence="2" type="ORF">H4Q32_028158</name>
</gene>
<dbReference type="InterPro" id="IPR016187">
    <property type="entry name" value="CTDL_fold"/>
</dbReference>
<dbReference type="SMART" id="SM00034">
    <property type="entry name" value="CLECT"/>
    <property type="match status" value="1"/>
</dbReference>
<proteinExistence type="predicted"/>
<dbReference type="PANTHER" id="PTHR45784">
    <property type="entry name" value="C-TYPE LECTIN DOMAIN FAMILY 20 MEMBER A-RELATED"/>
    <property type="match status" value="1"/>
</dbReference>
<evidence type="ECO:0000313" key="3">
    <source>
        <dbReference type="Proteomes" id="UP000830375"/>
    </source>
</evidence>
<dbReference type="Pfam" id="PF00059">
    <property type="entry name" value="Lectin_C"/>
    <property type="match status" value="2"/>
</dbReference>
<keyword evidence="3" id="KW-1185">Reference proteome</keyword>
<evidence type="ECO:0000259" key="1">
    <source>
        <dbReference type="PROSITE" id="PS50041"/>
    </source>
</evidence>
<dbReference type="EMBL" id="JACTAM010000007">
    <property type="protein sequence ID" value="KAI2663118.1"/>
    <property type="molecule type" value="Genomic_DNA"/>
</dbReference>
<dbReference type="SUPFAM" id="SSF56436">
    <property type="entry name" value="C-type lectin-like"/>
    <property type="match status" value="2"/>
</dbReference>
<sequence length="398" mass="45869">MRDSSVTWPKHRSHWPWDIAKPPAVCRFPHVSQLDMRNCHVPCERAFGRLVLHSLKLPPPFVAEAFCAVEAVFATQSLGGCCHSYNRQGLLSLTLSDSEASEQQEYVLIQESMSWENAQTYCRTNHTDLATVQSNENWTRLQEAADEKAHSSFAWIGLYRNINNWCWSYEEESLVFQSWGSGYPKTWLDAQTFCREHYTDLATIRSQDDNDQIINLIKYLSNPVWIGLYRETWKWSNQANITYSTKLTIQTFSSQNCAGANINQRTISDSSCATENYFYCSTVRMKRQVIRVQVKSGQNVDEATLKALVLNELKQMLNNEDVTLTWRTQPNGKVFQKDKTKHSRTILTFEQKLKKFSNEDSEWADEREQGSILQAYFLPVRLNFMSSRTSAATASINS</sequence>
<accession>A0ABQ8MMM7</accession>
<feature type="domain" description="C-type lectin" evidence="1">
    <location>
        <begin position="101"/>
        <end position="184"/>
    </location>
</feature>
<dbReference type="Gene3D" id="3.10.100.10">
    <property type="entry name" value="Mannose-Binding Protein A, subunit A"/>
    <property type="match status" value="2"/>
</dbReference>
<organism evidence="2 3">
    <name type="scientific">Labeo rohita</name>
    <name type="common">Indian major carp</name>
    <name type="synonym">Cyprinus rohita</name>
    <dbReference type="NCBI Taxonomy" id="84645"/>
    <lineage>
        <taxon>Eukaryota</taxon>
        <taxon>Metazoa</taxon>
        <taxon>Chordata</taxon>
        <taxon>Craniata</taxon>
        <taxon>Vertebrata</taxon>
        <taxon>Euteleostomi</taxon>
        <taxon>Actinopterygii</taxon>
        <taxon>Neopterygii</taxon>
        <taxon>Teleostei</taxon>
        <taxon>Ostariophysi</taxon>
        <taxon>Cypriniformes</taxon>
        <taxon>Cyprinidae</taxon>
        <taxon>Labeoninae</taxon>
        <taxon>Labeonini</taxon>
        <taxon>Labeo</taxon>
    </lineage>
</organism>
<dbReference type="InterPro" id="IPR016186">
    <property type="entry name" value="C-type_lectin-like/link_sf"/>
</dbReference>
<dbReference type="InterPro" id="IPR001304">
    <property type="entry name" value="C-type_lectin-like"/>
</dbReference>
<comment type="caution">
    <text evidence="2">The sequence shown here is derived from an EMBL/GenBank/DDBJ whole genome shotgun (WGS) entry which is preliminary data.</text>
</comment>